<evidence type="ECO:0000256" key="3">
    <source>
        <dbReference type="ARBA" id="ARBA00022553"/>
    </source>
</evidence>
<accession>A0ABV2KAI9</accession>
<evidence type="ECO:0000256" key="2">
    <source>
        <dbReference type="ARBA" id="ARBA00022450"/>
    </source>
</evidence>
<dbReference type="Proteomes" id="UP001549104">
    <property type="component" value="Unassembled WGS sequence"/>
</dbReference>
<proteinExistence type="inferred from homology"/>
<dbReference type="InterPro" id="IPR025110">
    <property type="entry name" value="AMP-bd_C"/>
</dbReference>
<dbReference type="InterPro" id="IPR010071">
    <property type="entry name" value="AA_adenyl_dom"/>
</dbReference>
<dbReference type="InterPro" id="IPR009081">
    <property type="entry name" value="PP-bd_ACP"/>
</dbReference>
<dbReference type="PANTHER" id="PTHR45527:SF1">
    <property type="entry name" value="FATTY ACID SYNTHASE"/>
    <property type="match status" value="1"/>
</dbReference>
<dbReference type="InterPro" id="IPR036736">
    <property type="entry name" value="ACP-like_sf"/>
</dbReference>
<dbReference type="Pfam" id="PF00501">
    <property type="entry name" value="AMP-binding"/>
    <property type="match status" value="1"/>
</dbReference>
<keyword evidence="3" id="KW-0597">Phosphoprotein</keyword>
<organism evidence="5 6">
    <name type="scientific">Sporosarcina psychrophila</name>
    <name type="common">Bacillus psychrophilus</name>
    <dbReference type="NCBI Taxonomy" id="1476"/>
    <lineage>
        <taxon>Bacteria</taxon>
        <taxon>Bacillati</taxon>
        <taxon>Bacillota</taxon>
        <taxon>Bacilli</taxon>
        <taxon>Bacillales</taxon>
        <taxon>Caryophanaceae</taxon>
        <taxon>Sporosarcina</taxon>
    </lineage>
</organism>
<dbReference type="Pfam" id="PF13193">
    <property type="entry name" value="AMP-binding_C"/>
    <property type="match status" value="1"/>
</dbReference>
<evidence type="ECO:0000313" key="5">
    <source>
        <dbReference type="EMBL" id="MET3658071.1"/>
    </source>
</evidence>
<dbReference type="NCBIfam" id="TIGR01733">
    <property type="entry name" value="AA-adenyl-dom"/>
    <property type="match status" value="1"/>
</dbReference>
<keyword evidence="6" id="KW-1185">Reference proteome</keyword>
<dbReference type="Gene3D" id="3.40.50.980">
    <property type="match status" value="2"/>
</dbReference>
<dbReference type="SUPFAM" id="SSF47336">
    <property type="entry name" value="ACP-like"/>
    <property type="match status" value="1"/>
</dbReference>
<dbReference type="PROSITE" id="PS50075">
    <property type="entry name" value="CARRIER"/>
    <property type="match status" value="1"/>
</dbReference>
<dbReference type="Gene3D" id="2.30.38.10">
    <property type="entry name" value="Luciferase, Domain 3"/>
    <property type="match status" value="1"/>
</dbReference>
<dbReference type="InterPro" id="IPR045851">
    <property type="entry name" value="AMP-bd_C_sf"/>
</dbReference>
<dbReference type="Gene3D" id="1.10.1200.10">
    <property type="entry name" value="ACP-like"/>
    <property type="match status" value="1"/>
</dbReference>
<dbReference type="PROSITE" id="PS00455">
    <property type="entry name" value="AMP_BINDING"/>
    <property type="match status" value="1"/>
</dbReference>
<dbReference type="RefSeq" id="WP_354313749.1">
    <property type="nucleotide sequence ID" value="NZ_JBEPME010000004.1"/>
</dbReference>
<dbReference type="Gene3D" id="3.30.300.30">
    <property type="match status" value="1"/>
</dbReference>
<evidence type="ECO:0000256" key="1">
    <source>
        <dbReference type="ARBA" id="ARBA00006432"/>
    </source>
</evidence>
<keyword evidence="2" id="KW-0596">Phosphopantetheine</keyword>
<dbReference type="SUPFAM" id="SSF56801">
    <property type="entry name" value="Acetyl-CoA synthetase-like"/>
    <property type="match status" value="1"/>
</dbReference>
<gene>
    <name evidence="5" type="ORF">ABIC55_003168</name>
</gene>
<name>A0ABV2KAI9_SPOPS</name>
<comment type="caution">
    <text evidence="5">The sequence shown here is derived from an EMBL/GenBank/DDBJ whole genome shotgun (WGS) entry which is preliminary data.</text>
</comment>
<dbReference type="CDD" id="cd05930">
    <property type="entry name" value="A_NRPS"/>
    <property type="match status" value="1"/>
</dbReference>
<comment type="similarity">
    <text evidence="1">Belongs to the ATP-dependent AMP-binding enzyme family.</text>
</comment>
<dbReference type="InterPro" id="IPR020806">
    <property type="entry name" value="PKS_PP-bd"/>
</dbReference>
<dbReference type="Pfam" id="PF00550">
    <property type="entry name" value="PP-binding"/>
    <property type="match status" value="1"/>
</dbReference>
<reference evidence="5 6" key="1">
    <citation type="submission" date="2024-06" db="EMBL/GenBank/DDBJ databases">
        <title>Sorghum-associated microbial communities from plants grown in Nebraska, USA.</title>
        <authorList>
            <person name="Schachtman D."/>
        </authorList>
    </citation>
    <scope>NUCLEOTIDE SEQUENCE [LARGE SCALE GENOMIC DNA]</scope>
    <source>
        <strain evidence="5 6">1288</strain>
    </source>
</reference>
<dbReference type="PANTHER" id="PTHR45527">
    <property type="entry name" value="NONRIBOSOMAL PEPTIDE SYNTHETASE"/>
    <property type="match status" value="1"/>
</dbReference>
<dbReference type="InterPro" id="IPR020845">
    <property type="entry name" value="AMP-binding_CS"/>
</dbReference>
<feature type="domain" description="Carrier" evidence="4">
    <location>
        <begin position="564"/>
        <end position="639"/>
    </location>
</feature>
<evidence type="ECO:0000313" key="6">
    <source>
        <dbReference type="Proteomes" id="UP001549104"/>
    </source>
</evidence>
<protein>
    <submittedName>
        <fullName evidence="5">Amino acid adenylation domain-containing protein</fullName>
    </submittedName>
</protein>
<evidence type="ECO:0000259" key="4">
    <source>
        <dbReference type="PROSITE" id="PS50075"/>
    </source>
</evidence>
<dbReference type="EMBL" id="JBEPME010000004">
    <property type="protein sequence ID" value="MET3658071.1"/>
    <property type="molecule type" value="Genomic_DNA"/>
</dbReference>
<dbReference type="InterPro" id="IPR000873">
    <property type="entry name" value="AMP-dep_synth/lig_dom"/>
</dbReference>
<dbReference type="SMART" id="SM00823">
    <property type="entry name" value="PKS_PP"/>
    <property type="match status" value="1"/>
</dbReference>
<sequence>MEKKFNLAKKEITINPLQEDSKVKFLSNKERQRLIEFNQTTVPFQNNKCLHEIFEEQVLRTPDNIAVIFDNNELTYRELDLRANKLANFLTTRGVGPDKIVGICIERSIELIVGLLGILKAGGAFLPLDPEMPNTRLKQIINNAGCEICLTQHSLQEKLLMEEVEIIYLDSEWGDIDQQTNQKPTVAVTQDHMISVYYTSGSTGQPKGVINLHKGWTNRMNWMQSKFRLQSSETVLQKTTLTFDDAAVEVFWPLMIGGRIALIAPGLHRDPREIINDSIRYNTVHLQFVPSMLNMVLDELTSKDRKLLSSLRNCISSGEALSPATIEHFFEKMPGKLHNTWGATEVSIDSTIHTCSEQDIIEHGSVSIGKPIDNNEIYILDEFLQPVPIGVLGDLYIGGIGLAKGYLNDIERTNKAFIPNPFKTLELMYKTGDRGYYLQDGSIKFVGREDNQVKIRGMRVELGEIEAILLKHSLVKETVVILKNENDELNRLITFIVPQKKDSNQVLTVENIRTYLKRELPEYMIPSYILFLDDLPLNANGKIDHKKLSAINVQTHAHAIKHIPPSTMAEKLIAEIWKELLKLDEVGVDENFFNLGGHSLLATQVASRLRRQYNIEIPLRSILMKPTISQLAIELEEKLIEKIRNMTEEEAYNLSIKD</sequence>